<comment type="caution">
    <text evidence="6">The sequence shown here is derived from an EMBL/GenBank/DDBJ whole genome shotgun (WGS) entry which is preliminary data.</text>
</comment>
<dbReference type="PIRSF" id="PIRSF019345">
    <property type="entry name" value="ScpB"/>
    <property type="match status" value="1"/>
</dbReference>
<dbReference type="EMBL" id="AZEQ01000003">
    <property type="protein sequence ID" value="KRL26659.1"/>
    <property type="molecule type" value="Genomic_DNA"/>
</dbReference>
<evidence type="ECO:0000313" key="7">
    <source>
        <dbReference type="Proteomes" id="UP000050901"/>
    </source>
</evidence>
<organism evidence="6 7">
    <name type="scientific">Limosilactobacillus mucosae DSM 13345</name>
    <dbReference type="NCBI Taxonomy" id="1423771"/>
    <lineage>
        <taxon>Bacteria</taxon>
        <taxon>Bacillati</taxon>
        <taxon>Bacillota</taxon>
        <taxon>Bacilli</taxon>
        <taxon>Lactobacillales</taxon>
        <taxon>Lactobacillaceae</taxon>
        <taxon>Limosilactobacillus</taxon>
    </lineage>
</organism>
<evidence type="ECO:0000256" key="5">
    <source>
        <dbReference type="HAMAP-Rule" id="MF_01804"/>
    </source>
</evidence>
<evidence type="ECO:0000256" key="2">
    <source>
        <dbReference type="ARBA" id="ARBA00022618"/>
    </source>
</evidence>
<dbReference type="GO" id="GO:0006260">
    <property type="term" value="P:DNA replication"/>
    <property type="evidence" value="ECO:0007669"/>
    <property type="project" value="UniProtKB-UniRule"/>
</dbReference>
<dbReference type="PATRIC" id="fig|1423771.3.peg.1336"/>
<comment type="subcellular location">
    <subcellularLocation>
        <location evidence="5">Cytoplasm</location>
    </subcellularLocation>
    <text evidence="5">Associated with two foci at the outer edges of the nucleoid region in young cells, and at four foci within both cell halves in older cells.</text>
</comment>
<dbReference type="GO" id="GO:0051301">
    <property type="term" value="P:cell division"/>
    <property type="evidence" value="ECO:0007669"/>
    <property type="project" value="UniProtKB-KW"/>
</dbReference>
<dbReference type="PANTHER" id="PTHR34298">
    <property type="entry name" value="SEGREGATION AND CONDENSATION PROTEIN B"/>
    <property type="match status" value="1"/>
</dbReference>
<comment type="function">
    <text evidence="5">Participates in chromosomal partition during cell division. May act via the formation of a condensin-like complex containing Smc and ScpA that pull DNA away from mid-cell into both cell halves.</text>
</comment>
<evidence type="ECO:0000256" key="4">
    <source>
        <dbReference type="ARBA" id="ARBA00023306"/>
    </source>
</evidence>
<comment type="subunit">
    <text evidence="5">Homodimer. Homodimerization may be required to stabilize the binding of ScpA to the Smc head domains. Component of a cohesin-like complex composed of ScpA, ScpB and the Smc homodimer, in which ScpA and ScpB bind to the head domain of Smc. The presence of the three proteins is required for the association of the complex with DNA.</text>
</comment>
<keyword evidence="3 5" id="KW-0159">Chromosome partition</keyword>
<keyword evidence="2 5" id="KW-0132">Cell division</keyword>
<dbReference type="RefSeq" id="WP_179944444.1">
    <property type="nucleotide sequence ID" value="NZ_AZEQ01000003.1"/>
</dbReference>
<dbReference type="InterPro" id="IPR036388">
    <property type="entry name" value="WH-like_DNA-bd_sf"/>
</dbReference>
<dbReference type="PANTHER" id="PTHR34298:SF2">
    <property type="entry name" value="SEGREGATION AND CONDENSATION PROTEIN B"/>
    <property type="match status" value="1"/>
</dbReference>
<dbReference type="InterPro" id="IPR036390">
    <property type="entry name" value="WH_DNA-bd_sf"/>
</dbReference>
<keyword evidence="4 5" id="KW-0131">Cell cycle</keyword>
<dbReference type="AlphaFoldDB" id="A0A0R1PCK4"/>
<name>A0A0R1PCK4_LIMMU</name>
<dbReference type="Proteomes" id="UP000050901">
    <property type="component" value="Unassembled WGS sequence"/>
</dbReference>
<dbReference type="NCBIfam" id="TIGR00281">
    <property type="entry name" value="SMC-Scp complex subunit ScpB"/>
    <property type="match status" value="1"/>
</dbReference>
<dbReference type="GO" id="GO:0005737">
    <property type="term" value="C:cytoplasm"/>
    <property type="evidence" value="ECO:0007669"/>
    <property type="project" value="UniProtKB-SubCell"/>
</dbReference>
<proteinExistence type="inferred from homology"/>
<dbReference type="InterPro" id="IPR005234">
    <property type="entry name" value="ScpB_csome_segregation"/>
</dbReference>
<sequence>MNPLAEIEGLLFISGDEGISLGDLAKVTGYLKPAILEMIAQLKEKYQQDENCALTLLDSDSVYRLATKAQLADVMQHYFEEPLTTPLTQTLLEVLAIVAYKQPLTRLEIDEIRGVQSSGSLQKLTARGLVETHGRLAVPGRPFLYVTTPAFLDYFGLTTLDELPELDKNLQPEDLDGDIFLRALQSRQMRKESLENEDGKTPKSNG</sequence>
<keyword evidence="1 5" id="KW-0963">Cytoplasm</keyword>
<accession>A0A0R1PCK4</accession>
<evidence type="ECO:0000256" key="3">
    <source>
        <dbReference type="ARBA" id="ARBA00022829"/>
    </source>
</evidence>
<dbReference type="Pfam" id="PF04079">
    <property type="entry name" value="SMC_ScpB"/>
    <property type="match status" value="1"/>
</dbReference>
<dbReference type="SUPFAM" id="SSF46785">
    <property type="entry name" value="Winged helix' DNA-binding domain"/>
    <property type="match status" value="2"/>
</dbReference>
<protein>
    <recommendedName>
        <fullName evidence="5">Segregation and condensation protein B</fullName>
    </recommendedName>
</protein>
<evidence type="ECO:0000256" key="1">
    <source>
        <dbReference type="ARBA" id="ARBA00022490"/>
    </source>
</evidence>
<dbReference type="GeneID" id="57113958"/>
<dbReference type="HAMAP" id="MF_01804">
    <property type="entry name" value="ScpB"/>
    <property type="match status" value="1"/>
</dbReference>
<dbReference type="Gene3D" id="1.10.10.10">
    <property type="entry name" value="Winged helix-like DNA-binding domain superfamily/Winged helix DNA-binding domain"/>
    <property type="match status" value="2"/>
</dbReference>
<dbReference type="GO" id="GO:0051304">
    <property type="term" value="P:chromosome separation"/>
    <property type="evidence" value="ECO:0007669"/>
    <property type="project" value="InterPro"/>
</dbReference>
<comment type="similarity">
    <text evidence="5">Belongs to the ScpB family.</text>
</comment>
<reference evidence="6 7" key="1">
    <citation type="journal article" date="2015" name="Genome Announc.">
        <title>Expanding the biotechnology potential of lactobacilli through comparative genomics of 213 strains and associated genera.</title>
        <authorList>
            <person name="Sun Z."/>
            <person name="Harris H.M."/>
            <person name="McCann A."/>
            <person name="Guo C."/>
            <person name="Argimon S."/>
            <person name="Zhang W."/>
            <person name="Yang X."/>
            <person name="Jeffery I.B."/>
            <person name="Cooney J.C."/>
            <person name="Kagawa T.F."/>
            <person name="Liu W."/>
            <person name="Song Y."/>
            <person name="Salvetti E."/>
            <person name="Wrobel A."/>
            <person name="Rasinkangas P."/>
            <person name="Parkhill J."/>
            <person name="Rea M.C."/>
            <person name="O'Sullivan O."/>
            <person name="Ritari J."/>
            <person name="Douillard F.P."/>
            <person name="Paul Ross R."/>
            <person name="Yang R."/>
            <person name="Briner A.E."/>
            <person name="Felis G.E."/>
            <person name="de Vos W.M."/>
            <person name="Barrangou R."/>
            <person name="Klaenhammer T.R."/>
            <person name="Caufield P.W."/>
            <person name="Cui Y."/>
            <person name="Zhang H."/>
            <person name="O'Toole P.W."/>
        </authorList>
    </citation>
    <scope>NUCLEOTIDE SEQUENCE [LARGE SCALE GENOMIC DNA]</scope>
    <source>
        <strain evidence="6 7">DSM 13345</strain>
    </source>
</reference>
<gene>
    <name evidence="5" type="primary">scpB</name>
    <name evidence="6" type="ORF">FC47_GL001325</name>
</gene>
<evidence type="ECO:0000313" key="6">
    <source>
        <dbReference type="EMBL" id="KRL26659.1"/>
    </source>
</evidence>